<gene>
    <name evidence="1" type="ORF">J2W98_001257</name>
</gene>
<keyword evidence="1" id="KW-0808">Transferase</keyword>
<organism evidence="1 2">
    <name type="scientific">Paenibacillus peoriae</name>
    <dbReference type="NCBI Taxonomy" id="59893"/>
    <lineage>
        <taxon>Bacteria</taxon>
        <taxon>Bacillati</taxon>
        <taxon>Bacillota</taxon>
        <taxon>Bacilli</taxon>
        <taxon>Bacillales</taxon>
        <taxon>Paenibacillaceae</taxon>
        <taxon>Paenibacillus</taxon>
    </lineage>
</organism>
<keyword evidence="1" id="KW-0418">Kinase</keyword>
<dbReference type="InterPro" id="IPR027417">
    <property type="entry name" value="P-loop_NTPase"/>
</dbReference>
<name>A0ABU1QBI9_9BACL</name>
<protein>
    <submittedName>
        <fullName evidence="1">Thymidylate kinase</fullName>
    </submittedName>
</protein>
<evidence type="ECO:0000313" key="2">
    <source>
        <dbReference type="Proteomes" id="UP001266807"/>
    </source>
</evidence>
<proteinExistence type="predicted"/>
<dbReference type="RefSeq" id="WP_068942471.1">
    <property type="nucleotide sequence ID" value="NZ_JAVDUG010000001.1"/>
</dbReference>
<dbReference type="Gene3D" id="3.40.50.300">
    <property type="entry name" value="P-loop containing nucleotide triphosphate hydrolases"/>
    <property type="match status" value="1"/>
</dbReference>
<keyword evidence="2" id="KW-1185">Reference proteome</keyword>
<comment type="caution">
    <text evidence="1">The sequence shown here is derived from an EMBL/GenBank/DDBJ whole genome shotgun (WGS) entry which is preliminary data.</text>
</comment>
<dbReference type="Proteomes" id="UP001266807">
    <property type="component" value="Unassembled WGS sequence"/>
</dbReference>
<sequence>MHIKGVILEGFSNAGKTSVLRAIKQYQSQDESAERSVVILGEHYTQILNNKHGKFLRLSQEEHLTLLKERTEMLTKLNEWAVQLGPASRRARGLFYVLERFHLNHRVAFSNSDHIEVMTIEEKLVSLGAECILLTISPEMAEERIISRNPSEWINKPEAVKMSVNELLETQNMLREQAKQSKVPTREINTDDKDWNRCVRIIMEGNDIA</sequence>
<reference evidence="1 2" key="1">
    <citation type="submission" date="2023-07" db="EMBL/GenBank/DDBJ databases">
        <title>Sorghum-associated microbial communities from plants grown in Nebraska, USA.</title>
        <authorList>
            <person name="Schachtman D."/>
        </authorList>
    </citation>
    <scope>NUCLEOTIDE SEQUENCE [LARGE SCALE GENOMIC DNA]</scope>
    <source>
        <strain evidence="1 2">BE143</strain>
    </source>
</reference>
<dbReference type="SUPFAM" id="SSF52540">
    <property type="entry name" value="P-loop containing nucleoside triphosphate hydrolases"/>
    <property type="match status" value="1"/>
</dbReference>
<evidence type="ECO:0000313" key="1">
    <source>
        <dbReference type="EMBL" id="MDR6777010.1"/>
    </source>
</evidence>
<accession>A0ABU1QBI9</accession>
<dbReference type="GO" id="GO:0016301">
    <property type="term" value="F:kinase activity"/>
    <property type="evidence" value="ECO:0007669"/>
    <property type="project" value="UniProtKB-KW"/>
</dbReference>
<dbReference type="EMBL" id="JAVDUG010000001">
    <property type="protein sequence ID" value="MDR6777010.1"/>
    <property type="molecule type" value="Genomic_DNA"/>
</dbReference>